<evidence type="ECO:0000259" key="4">
    <source>
        <dbReference type="PROSITE" id="PS50157"/>
    </source>
</evidence>
<dbReference type="EMBL" id="VXIV02003146">
    <property type="protein sequence ID" value="KAF6020749.1"/>
    <property type="molecule type" value="Genomic_DNA"/>
</dbReference>
<dbReference type="OrthoDB" id="4507at2759"/>
<dbReference type="AlphaFoldDB" id="A0A7J7J3I4"/>
<feature type="region of interest" description="Disordered" evidence="2">
    <location>
        <begin position="291"/>
        <end position="320"/>
    </location>
</feature>
<sequence>MAAKNVVAWGSAGVAIYFGVFGIQNGLLIFFSLLSFIIGGRTGCSSRVSSQWMLVTMFLVHYLSICYGKECSREKSQQARLIINKVVIPMYSIKSLDMPDTCPFSPVNDQYASQEAMKRRLGSKWMCSVCAKTFSSENDLNSHLNDNHQNLNHYATGGCLADLCDILRCGPFFDLPQEKTSCDEVAMSELKLKCMNMVRDSCSPAHLSPQGRLEVEVRVQASVCSYLTCDEYWTTPDEDPSTENYYYTTYAIAFCILLTLLAIYFKIATSNIDNSVSIETMLAEADNLQRPEPAIIPPDNNEMEIRHRNPTSQRQWSENE</sequence>
<gene>
    <name evidence="5" type="ORF">EB796_020905</name>
</gene>
<dbReference type="PANTHER" id="PTHR21385">
    <property type="entry name" value="ZINC FINGER PROTEIN-RELATED"/>
    <property type="match status" value="1"/>
</dbReference>
<feature type="domain" description="C2H2-type" evidence="4">
    <location>
        <begin position="125"/>
        <end position="153"/>
    </location>
</feature>
<keyword evidence="3" id="KW-0472">Membrane</keyword>
<proteinExistence type="predicted"/>
<keyword evidence="3" id="KW-0812">Transmembrane</keyword>
<keyword evidence="1" id="KW-0863">Zinc-finger</keyword>
<keyword evidence="1" id="KW-0862">Zinc</keyword>
<evidence type="ECO:0000256" key="3">
    <source>
        <dbReference type="SAM" id="Phobius"/>
    </source>
</evidence>
<accession>A0A7J7J3I4</accession>
<dbReference type="SMART" id="SM00355">
    <property type="entry name" value="ZnF_C2H2"/>
    <property type="match status" value="1"/>
</dbReference>
<dbReference type="PANTHER" id="PTHR21385:SF0">
    <property type="entry name" value="RE51073P"/>
    <property type="match status" value="1"/>
</dbReference>
<feature type="transmembrane region" description="Helical" evidence="3">
    <location>
        <begin position="245"/>
        <end position="265"/>
    </location>
</feature>
<keyword evidence="3" id="KW-1133">Transmembrane helix</keyword>
<evidence type="ECO:0000256" key="1">
    <source>
        <dbReference type="PROSITE-ProRule" id="PRU00042"/>
    </source>
</evidence>
<dbReference type="GO" id="GO:0008270">
    <property type="term" value="F:zinc ion binding"/>
    <property type="evidence" value="ECO:0007669"/>
    <property type="project" value="UniProtKB-KW"/>
</dbReference>
<dbReference type="Pfam" id="PF12874">
    <property type="entry name" value="zf-met"/>
    <property type="match status" value="1"/>
</dbReference>
<name>A0A7J7J3I4_BUGNE</name>
<keyword evidence="1" id="KW-0479">Metal-binding</keyword>
<dbReference type="Proteomes" id="UP000593567">
    <property type="component" value="Unassembled WGS sequence"/>
</dbReference>
<comment type="caution">
    <text evidence="5">The sequence shown here is derived from an EMBL/GenBank/DDBJ whole genome shotgun (WGS) entry which is preliminary data.</text>
</comment>
<evidence type="ECO:0000313" key="5">
    <source>
        <dbReference type="EMBL" id="KAF6020749.1"/>
    </source>
</evidence>
<evidence type="ECO:0000256" key="2">
    <source>
        <dbReference type="SAM" id="MobiDB-lite"/>
    </source>
</evidence>
<feature type="transmembrane region" description="Helical" evidence="3">
    <location>
        <begin position="12"/>
        <end position="38"/>
    </location>
</feature>
<reference evidence="5" key="1">
    <citation type="submission" date="2020-06" db="EMBL/GenBank/DDBJ databases">
        <title>Draft genome of Bugula neritina, a colonial animal packing powerful symbionts and potential medicines.</title>
        <authorList>
            <person name="Rayko M."/>
        </authorList>
    </citation>
    <scope>NUCLEOTIDE SEQUENCE [LARGE SCALE GENOMIC DNA]</scope>
    <source>
        <strain evidence="5">Kwan_BN1</strain>
    </source>
</reference>
<evidence type="ECO:0000313" key="6">
    <source>
        <dbReference type="Proteomes" id="UP000593567"/>
    </source>
</evidence>
<organism evidence="5 6">
    <name type="scientific">Bugula neritina</name>
    <name type="common">Brown bryozoan</name>
    <name type="synonym">Sertularia neritina</name>
    <dbReference type="NCBI Taxonomy" id="10212"/>
    <lineage>
        <taxon>Eukaryota</taxon>
        <taxon>Metazoa</taxon>
        <taxon>Spiralia</taxon>
        <taxon>Lophotrochozoa</taxon>
        <taxon>Bryozoa</taxon>
        <taxon>Gymnolaemata</taxon>
        <taxon>Cheilostomatida</taxon>
        <taxon>Flustrina</taxon>
        <taxon>Buguloidea</taxon>
        <taxon>Bugulidae</taxon>
        <taxon>Bugula</taxon>
    </lineage>
</organism>
<dbReference type="PROSITE" id="PS50157">
    <property type="entry name" value="ZINC_FINGER_C2H2_2"/>
    <property type="match status" value="1"/>
</dbReference>
<dbReference type="InterPro" id="IPR013087">
    <property type="entry name" value="Znf_C2H2_type"/>
</dbReference>
<dbReference type="PROSITE" id="PS00028">
    <property type="entry name" value="ZINC_FINGER_C2H2_1"/>
    <property type="match status" value="1"/>
</dbReference>
<protein>
    <submittedName>
        <fullName evidence="5">SNX13</fullName>
    </submittedName>
</protein>
<keyword evidence="6" id="KW-1185">Reference proteome</keyword>
<feature type="compositionally biased region" description="Polar residues" evidence="2">
    <location>
        <begin position="310"/>
        <end position="320"/>
    </location>
</feature>